<dbReference type="EMBL" id="NCSJ02000185">
    <property type="protein sequence ID" value="RFU27897.1"/>
    <property type="molecule type" value="Genomic_DNA"/>
</dbReference>
<feature type="non-terminal residue" evidence="1">
    <location>
        <position position="1"/>
    </location>
</feature>
<protein>
    <recommendedName>
        <fullName evidence="3">Transcription factor domain-containing protein</fullName>
    </recommendedName>
</protein>
<keyword evidence="2" id="KW-1185">Reference proteome</keyword>
<dbReference type="OrthoDB" id="4314040at2759"/>
<dbReference type="OMA" id="ARTCAMI"/>
<name>A0A3E2H3N7_SCYLI</name>
<sequence>MVGVPRSTGCLTCIRRRVKVGIIPGPHYRCLWAQVVANSAMRSAQLAPSADAKGDAAKAMNVVSNSPLPEKRLQSVNSSTRESAAGYSIASEFNVDTPWTLTNHICSSSLAHVVPFYSPIAYQSQLLSIFIIEMSRQRAMPRDIRLFTNWLSQVPEHLGHNSALDSAVSCLGLHISGLTSGSKDLVGESRRLYGRALSNLQRSISSRDAGLSSETLCATMMLSLYELFACTEDSSWVKHSGGAGQLIKLRGPKRHKSGFDRDMFNAFKGVIVLKSIATETSCFLDNPKWESISIGDARNPEDTGFVALCDELTALMVRCPALLQQKNTCAHSENRRLIQEPIKSLSNLQDSFLLWNQKLIASGASPTLVLSKPTDSLFPFVHNYECSSIASLWCHYYAVMIIINKAIEELELSFKSQAKVPHTLVLVEEICKSVSYASNSGLFGLFYITFCLKVAIKTVDGPVKLWIYNQLNAIAKIIPVAHPESL</sequence>
<comment type="caution">
    <text evidence="1">The sequence shown here is derived from an EMBL/GenBank/DDBJ whole genome shotgun (WGS) entry which is preliminary data.</text>
</comment>
<dbReference type="PANTHER" id="PTHR38111">
    <property type="entry name" value="ZN(2)-C6 FUNGAL-TYPE DOMAIN-CONTAINING PROTEIN-RELATED"/>
    <property type="match status" value="1"/>
</dbReference>
<dbReference type="Proteomes" id="UP000258309">
    <property type="component" value="Unassembled WGS sequence"/>
</dbReference>
<gene>
    <name evidence="1" type="ORF">B7463_g8446</name>
</gene>
<evidence type="ECO:0008006" key="3">
    <source>
        <dbReference type="Google" id="ProtNLM"/>
    </source>
</evidence>
<evidence type="ECO:0000313" key="1">
    <source>
        <dbReference type="EMBL" id="RFU27897.1"/>
    </source>
</evidence>
<dbReference type="AlphaFoldDB" id="A0A3E2H3N7"/>
<feature type="non-terminal residue" evidence="1">
    <location>
        <position position="486"/>
    </location>
</feature>
<evidence type="ECO:0000313" key="2">
    <source>
        <dbReference type="Proteomes" id="UP000258309"/>
    </source>
</evidence>
<proteinExistence type="predicted"/>
<reference evidence="1 2" key="1">
    <citation type="submission" date="2018-05" db="EMBL/GenBank/DDBJ databases">
        <title>Draft genome sequence of Scytalidium lignicola DSM 105466, a ubiquitous saprotrophic fungus.</title>
        <authorList>
            <person name="Buettner E."/>
            <person name="Gebauer A.M."/>
            <person name="Hofrichter M."/>
            <person name="Liers C."/>
            <person name="Kellner H."/>
        </authorList>
    </citation>
    <scope>NUCLEOTIDE SEQUENCE [LARGE SCALE GENOMIC DNA]</scope>
    <source>
        <strain evidence="1 2">DSM 105466</strain>
    </source>
</reference>
<dbReference type="InterPro" id="IPR053178">
    <property type="entry name" value="Osmoadaptation_assoc"/>
</dbReference>
<dbReference type="Pfam" id="PF11951">
    <property type="entry name" value="Fungal_trans_2"/>
    <property type="match status" value="1"/>
</dbReference>
<organism evidence="1 2">
    <name type="scientific">Scytalidium lignicola</name>
    <name type="common">Hyphomycete</name>
    <dbReference type="NCBI Taxonomy" id="5539"/>
    <lineage>
        <taxon>Eukaryota</taxon>
        <taxon>Fungi</taxon>
        <taxon>Dikarya</taxon>
        <taxon>Ascomycota</taxon>
        <taxon>Pezizomycotina</taxon>
        <taxon>Leotiomycetes</taxon>
        <taxon>Leotiomycetes incertae sedis</taxon>
        <taxon>Scytalidium</taxon>
    </lineage>
</organism>
<dbReference type="STRING" id="5539.A0A3E2H3N7"/>
<accession>A0A3E2H3N7</accession>
<dbReference type="PANTHER" id="PTHR38111:SF6">
    <property type="entry name" value="FINGER DOMAIN PROTEIN, PUTATIVE (AFU_ORTHOLOGUE AFUA_8G01940)-RELATED"/>
    <property type="match status" value="1"/>
</dbReference>
<dbReference type="InterPro" id="IPR021858">
    <property type="entry name" value="Fun_TF"/>
</dbReference>